<keyword evidence="2" id="KW-0472">Membrane</keyword>
<keyword evidence="2" id="KW-0812">Transmembrane</keyword>
<feature type="transmembrane region" description="Helical" evidence="2">
    <location>
        <begin position="96"/>
        <end position="113"/>
    </location>
</feature>
<accession>A0A366LK06</accession>
<dbReference type="AlphaFoldDB" id="A0A366LK06"/>
<sequence length="169" mass="18548">MSLRGKKRHVTATGPQTWQGWMKARAIRAREQVGPMADNARDIAAGRIVDARTWAAPRLDQAAHSVEDQIAPRVSAILSEAARRVDPKPARSRRPLLFLVCGLALGAAGYLMYRRNAQQWSETMRETAADATQWVGDKAEQAGEKIADKADAASRSADQRAEDISKKLS</sequence>
<dbReference type="EMBL" id="QMEY01000036">
    <property type="protein sequence ID" value="RBQ14246.1"/>
    <property type="molecule type" value="Genomic_DNA"/>
</dbReference>
<dbReference type="Gene3D" id="1.20.120.20">
    <property type="entry name" value="Apolipoprotein"/>
    <property type="match status" value="1"/>
</dbReference>
<gene>
    <name evidence="3" type="ORF">DP939_41980</name>
</gene>
<feature type="region of interest" description="Disordered" evidence="1">
    <location>
        <begin position="131"/>
        <end position="169"/>
    </location>
</feature>
<name>A0A366LK06_9ACTN</name>
<dbReference type="RefSeq" id="WP_113986419.1">
    <property type="nucleotide sequence ID" value="NZ_QMEY01000036.1"/>
</dbReference>
<feature type="compositionally biased region" description="Basic and acidic residues" evidence="1">
    <location>
        <begin position="137"/>
        <end position="169"/>
    </location>
</feature>
<reference evidence="3 4" key="1">
    <citation type="submission" date="2018-06" db="EMBL/GenBank/DDBJ databases">
        <title>Sphaerisporangium craniellae sp. nov., isolated from a marine sponge in the South China Sea.</title>
        <authorList>
            <person name="Li L."/>
        </authorList>
    </citation>
    <scope>NUCLEOTIDE SEQUENCE [LARGE SCALE GENOMIC DNA]</scope>
    <source>
        <strain evidence="3 4">LHW63015</strain>
    </source>
</reference>
<evidence type="ECO:0000256" key="1">
    <source>
        <dbReference type="SAM" id="MobiDB-lite"/>
    </source>
</evidence>
<dbReference type="OrthoDB" id="3430394at2"/>
<evidence type="ECO:0008006" key="5">
    <source>
        <dbReference type="Google" id="ProtNLM"/>
    </source>
</evidence>
<evidence type="ECO:0000313" key="4">
    <source>
        <dbReference type="Proteomes" id="UP000253303"/>
    </source>
</evidence>
<proteinExistence type="predicted"/>
<evidence type="ECO:0000313" key="3">
    <source>
        <dbReference type="EMBL" id="RBQ14246.1"/>
    </source>
</evidence>
<evidence type="ECO:0000256" key="2">
    <source>
        <dbReference type="SAM" id="Phobius"/>
    </source>
</evidence>
<keyword evidence="4" id="KW-1185">Reference proteome</keyword>
<protein>
    <recommendedName>
        <fullName evidence="5">YtxH domain-containing protein</fullName>
    </recommendedName>
</protein>
<comment type="caution">
    <text evidence="3">The sequence shown here is derived from an EMBL/GenBank/DDBJ whole genome shotgun (WGS) entry which is preliminary data.</text>
</comment>
<keyword evidence="2" id="KW-1133">Transmembrane helix</keyword>
<organism evidence="3 4">
    <name type="scientific">Spongiactinospora rosea</name>
    <dbReference type="NCBI Taxonomy" id="2248750"/>
    <lineage>
        <taxon>Bacteria</taxon>
        <taxon>Bacillati</taxon>
        <taxon>Actinomycetota</taxon>
        <taxon>Actinomycetes</taxon>
        <taxon>Streptosporangiales</taxon>
        <taxon>Streptosporangiaceae</taxon>
        <taxon>Spongiactinospora</taxon>
    </lineage>
</organism>
<dbReference type="Proteomes" id="UP000253303">
    <property type="component" value="Unassembled WGS sequence"/>
</dbReference>